<organism evidence="1 2">
    <name type="scientific">Microvirga puerhi</name>
    <dbReference type="NCBI Taxonomy" id="2876078"/>
    <lineage>
        <taxon>Bacteria</taxon>
        <taxon>Pseudomonadati</taxon>
        <taxon>Pseudomonadota</taxon>
        <taxon>Alphaproteobacteria</taxon>
        <taxon>Hyphomicrobiales</taxon>
        <taxon>Methylobacteriaceae</taxon>
        <taxon>Microvirga</taxon>
    </lineage>
</organism>
<dbReference type="Proteomes" id="UP000704176">
    <property type="component" value="Unassembled WGS sequence"/>
</dbReference>
<comment type="caution">
    <text evidence="1">The sequence shown here is derived from an EMBL/GenBank/DDBJ whole genome shotgun (WGS) entry which is preliminary data.</text>
</comment>
<gene>
    <name evidence="1" type="ORF">K9B37_18075</name>
</gene>
<proteinExistence type="predicted"/>
<reference evidence="1 2" key="1">
    <citation type="submission" date="2021-09" db="EMBL/GenBank/DDBJ databases">
        <title>The complete genome sequence of a new microorganism.</title>
        <authorList>
            <person name="Zi Z."/>
        </authorList>
    </citation>
    <scope>NUCLEOTIDE SEQUENCE [LARGE SCALE GENOMIC DNA]</scope>
    <source>
        <strain evidence="1 2">WGZ8</strain>
    </source>
</reference>
<dbReference type="EMBL" id="JAIRBM010000015">
    <property type="protein sequence ID" value="MBZ6078175.1"/>
    <property type="molecule type" value="Genomic_DNA"/>
</dbReference>
<protein>
    <submittedName>
        <fullName evidence="1">Uncharacterized protein</fullName>
    </submittedName>
</protein>
<accession>A0ABS7VST5</accession>
<name>A0ABS7VST5_9HYPH</name>
<evidence type="ECO:0000313" key="1">
    <source>
        <dbReference type="EMBL" id="MBZ6078175.1"/>
    </source>
</evidence>
<sequence>MDDVSMKREVVAGQPTMAIYVSGRLFRSGLSEQEATSLMAELLNRQYTEAKTP</sequence>
<dbReference type="RefSeq" id="WP_224314926.1">
    <property type="nucleotide sequence ID" value="NZ_JAIRBM010000015.1"/>
</dbReference>
<keyword evidence="2" id="KW-1185">Reference proteome</keyword>
<evidence type="ECO:0000313" key="2">
    <source>
        <dbReference type="Proteomes" id="UP000704176"/>
    </source>
</evidence>